<name>A0AAV7UXN5_PLEWA</name>
<comment type="caution">
    <text evidence="1">The sequence shown here is derived from an EMBL/GenBank/DDBJ whole genome shotgun (WGS) entry which is preliminary data.</text>
</comment>
<gene>
    <name evidence="1" type="ORF">NDU88_002064</name>
</gene>
<evidence type="ECO:0000313" key="2">
    <source>
        <dbReference type="Proteomes" id="UP001066276"/>
    </source>
</evidence>
<dbReference type="Proteomes" id="UP001066276">
    <property type="component" value="Chromosome 2_2"/>
</dbReference>
<organism evidence="1 2">
    <name type="scientific">Pleurodeles waltl</name>
    <name type="common">Iberian ribbed newt</name>
    <dbReference type="NCBI Taxonomy" id="8319"/>
    <lineage>
        <taxon>Eukaryota</taxon>
        <taxon>Metazoa</taxon>
        <taxon>Chordata</taxon>
        <taxon>Craniata</taxon>
        <taxon>Vertebrata</taxon>
        <taxon>Euteleostomi</taxon>
        <taxon>Amphibia</taxon>
        <taxon>Batrachia</taxon>
        <taxon>Caudata</taxon>
        <taxon>Salamandroidea</taxon>
        <taxon>Salamandridae</taxon>
        <taxon>Pleurodelinae</taxon>
        <taxon>Pleurodeles</taxon>
    </lineage>
</organism>
<reference evidence="1" key="1">
    <citation type="journal article" date="2022" name="bioRxiv">
        <title>Sequencing and chromosome-scale assembly of the giantPleurodeles waltlgenome.</title>
        <authorList>
            <person name="Brown T."/>
            <person name="Elewa A."/>
            <person name="Iarovenko S."/>
            <person name="Subramanian E."/>
            <person name="Araus A.J."/>
            <person name="Petzold A."/>
            <person name="Susuki M."/>
            <person name="Suzuki K.-i.T."/>
            <person name="Hayashi T."/>
            <person name="Toyoda A."/>
            <person name="Oliveira C."/>
            <person name="Osipova E."/>
            <person name="Leigh N.D."/>
            <person name="Simon A."/>
            <person name="Yun M.H."/>
        </authorList>
    </citation>
    <scope>NUCLEOTIDE SEQUENCE</scope>
    <source>
        <strain evidence="1">20211129_DDA</strain>
        <tissue evidence="1">Liver</tissue>
    </source>
</reference>
<proteinExistence type="predicted"/>
<dbReference type="AlphaFoldDB" id="A0AAV7UXN5"/>
<evidence type="ECO:0000313" key="1">
    <source>
        <dbReference type="EMBL" id="KAJ1192758.1"/>
    </source>
</evidence>
<accession>A0AAV7UXN5</accession>
<keyword evidence="2" id="KW-1185">Reference proteome</keyword>
<sequence>MTSFQGDCWTLCSAVKAILGSERVHTTHSRRRAMAELSKKLTNVKSIKANKLAPSFGNMTSLTSIETEYIRNLQKQVYLLELETSFLYPFMYKL</sequence>
<dbReference type="EMBL" id="JANPWB010000004">
    <property type="protein sequence ID" value="KAJ1192758.1"/>
    <property type="molecule type" value="Genomic_DNA"/>
</dbReference>
<protein>
    <submittedName>
        <fullName evidence="1">Uncharacterized protein</fullName>
    </submittedName>
</protein>